<dbReference type="Proteomes" id="UP000887565">
    <property type="component" value="Unplaced"/>
</dbReference>
<evidence type="ECO:0000313" key="2">
    <source>
        <dbReference type="WBParaSite" id="nRc.2.0.1.t36936-RA"/>
    </source>
</evidence>
<proteinExistence type="predicted"/>
<accession>A0A915KG47</accession>
<keyword evidence="1" id="KW-1185">Reference proteome</keyword>
<protein>
    <submittedName>
        <fullName evidence="2">Uncharacterized protein</fullName>
    </submittedName>
</protein>
<evidence type="ECO:0000313" key="1">
    <source>
        <dbReference type="Proteomes" id="UP000887565"/>
    </source>
</evidence>
<dbReference type="AlphaFoldDB" id="A0A915KG47"/>
<reference evidence="2" key="1">
    <citation type="submission" date="2022-11" db="UniProtKB">
        <authorList>
            <consortium name="WormBaseParasite"/>
        </authorList>
    </citation>
    <scope>IDENTIFICATION</scope>
</reference>
<name>A0A915KG47_ROMCU</name>
<organism evidence="1 2">
    <name type="scientific">Romanomermis culicivorax</name>
    <name type="common">Nematode worm</name>
    <dbReference type="NCBI Taxonomy" id="13658"/>
    <lineage>
        <taxon>Eukaryota</taxon>
        <taxon>Metazoa</taxon>
        <taxon>Ecdysozoa</taxon>
        <taxon>Nematoda</taxon>
        <taxon>Enoplea</taxon>
        <taxon>Dorylaimia</taxon>
        <taxon>Mermithida</taxon>
        <taxon>Mermithoidea</taxon>
        <taxon>Mermithidae</taxon>
        <taxon>Romanomermis</taxon>
    </lineage>
</organism>
<sequence>MRKLSTSQNEYFRMFLSSLQTITVKNNENRKFYEMTSRERNIEKTTSKQYGDRYTYTGQNIGAKRRSDRQSVDEIVQSVAENDHPSDGGNDTSRITGFRIDYAFRINSYVTFIQNMTFNVIFAVNALINHAPICNCFRFTIVDCDRRWRDYRCSAIIANERTIDVIIDIIGRRQLGRCDYCRDDHDYDDCSTKSLSLMMSLAAFS</sequence>
<dbReference type="WBParaSite" id="nRc.2.0.1.t36936-RA">
    <property type="protein sequence ID" value="nRc.2.0.1.t36936-RA"/>
    <property type="gene ID" value="nRc.2.0.1.g36936"/>
</dbReference>